<feature type="transmembrane region" description="Helical" evidence="1">
    <location>
        <begin position="37"/>
        <end position="55"/>
    </location>
</feature>
<dbReference type="RefSeq" id="WP_144519093.1">
    <property type="nucleotide sequence ID" value="NZ_CP031778.1"/>
</dbReference>
<feature type="transmembrane region" description="Helical" evidence="1">
    <location>
        <begin position="6"/>
        <end position="25"/>
    </location>
</feature>
<evidence type="ECO:0000313" key="3">
    <source>
        <dbReference type="Proteomes" id="UP000321735"/>
    </source>
</evidence>
<dbReference type="AlphaFoldDB" id="A0A9X7M0N7"/>
<organism evidence="2 3">
    <name type="scientific">Bacillus cereus</name>
    <dbReference type="NCBI Taxonomy" id="1396"/>
    <lineage>
        <taxon>Bacteria</taxon>
        <taxon>Bacillati</taxon>
        <taxon>Bacillota</taxon>
        <taxon>Bacilli</taxon>
        <taxon>Bacillales</taxon>
        <taxon>Bacillaceae</taxon>
        <taxon>Bacillus</taxon>
        <taxon>Bacillus cereus group</taxon>
    </lineage>
</organism>
<dbReference type="EMBL" id="CP031778">
    <property type="protein sequence ID" value="QDZ76714.1"/>
    <property type="molecule type" value="Genomic_DNA"/>
</dbReference>
<evidence type="ECO:0000313" key="2">
    <source>
        <dbReference type="EMBL" id="QDZ76714.1"/>
    </source>
</evidence>
<keyword evidence="1" id="KW-0812">Transmembrane</keyword>
<accession>A0A9X7M0N7</accession>
<keyword evidence="1" id="KW-0472">Membrane</keyword>
<reference evidence="2 3" key="1">
    <citation type="journal article" date="2019" name="Ecotoxicol. Environ. Saf.">
        <title>Microbial characterization of heavy metal resistant bacterial strains isolated from an electroplating wastewater treatment plant.</title>
        <authorList>
            <person name="Cai X."/>
            <person name="Zheng X."/>
            <person name="Zhang D."/>
            <person name="Iqbal W."/>
            <person name="Liu C."/>
            <person name="Yang B."/>
            <person name="Zhao X."/>
            <person name="Lu X."/>
            <person name="Mao Y."/>
        </authorList>
    </citation>
    <scope>NUCLEOTIDE SEQUENCE [LARGE SCALE GENOMIC DNA]</scope>
    <source>
        <strain evidence="2 3">Co1-1</strain>
    </source>
</reference>
<protein>
    <submittedName>
        <fullName evidence="2">Uncharacterized protein</fullName>
    </submittedName>
</protein>
<sequence length="102" mass="11845">MLDIIIGVFVWLVVAGATFIFYRKFSFSEDKLYRKKYDEYGFSILIIGIACVYLVKKLLAAYLILQVIATIIALCTVGIAAAFLLKQTIYDYKNRRFPFQRR</sequence>
<proteinExistence type="predicted"/>
<feature type="transmembrane region" description="Helical" evidence="1">
    <location>
        <begin position="61"/>
        <end position="85"/>
    </location>
</feature>
<dbReference type="Proteomes" id="UP000321735">
    <property type="component" value="Chromosome"/>
</dbReference>
<evidence type="ECO:0000256" key="1">
    <source>
        <dbReference type="SAM" id="Phobius"/>
    </source>
</evidence>
<gene>
    <name evidence="2" type="ORF">D0437_28195</name>
</gene>
<name>A0A9X7M0N7_BACCE</name>
<keyword evidence="1" id="KW-1133">Transmembrane helix</keyword>